<dbReference type="InterPro" id="IPR006095">
    <property type="entry name" value="Glu/Leu/Phe/Val/Trp_DH"/>
</dbReference>
<dbReference type="SMART" id="SM00839">
    <property type="entry name" value="ELFV_dehydrog"/>
    <property type="match status" value="1"/>
</dbReference>
<evidence type="ECO:0000256" key="5">
    <source>
        <dbReference type="PIRNR" id="PIRNR000185"/>
    </source>
</evidence>
<dbReference type="PRINTS" id="PR00082">
    <property type="entry name" value="GLFDHDRGNASE"/>
</dbReference>
<dbReference type="InterPro" id="IPR036291">
    <property type="entry name" value="NAD(P)-bd_dom_sf"/>
</dbReference>
<dbReference type="Gene3D" id="3.40.50.10860">
    <property type="entry name" value="Leucine Dehydrogenase, chain A, domain 1"/>
    <property type="match status" value="1"/>
</dbReference>
<dbReference type="GO" id="GO:0006538">
    <property type="term" value="P:L-glutamate catabolic process"/>
    <property type="evidence" value="ECO:0007669"/>
    <property type="project" value="TreeGrafter"/>
</dbReference>
<evidence type="ECO:0000313" key="12">
    <source>
        <dbReference type="Proteomes" id="UP000189177"/>
    </source>
</evidence>
<evidence type="ECO:0000259" key="10">
    <source>
        <dbReference type="SMART" id="SM00839"/>
    </source>
</evidence>
<dbReference type="InterPro" id="IPR033524">
    <property type="entry name" value="Glu/Leu/Phe/Val_DH_AS"/>
</dbReference>
<dbReference type="PROSITE" id="PS00074">
    <property type="entry name" value="GLFV_DEHYDROGENASE"/>
    <property type="match status" value="1"/>
</dbReference>
<protein>
    <recommendedName>
        <fullName evidence="5">Glutamate dehydrogenase</fullName>
    </recommendedName>
</protein>
<keyword evidence="7" id="KW-0520">NAD</keyword>
<evidence type="ECO:0000256" key="2">
    <source>
        <dbReference type="ARBA" id="ARBA00006382"/>
    </source>
</evidence>
<reference evidence="11 12" key="1">
    <citation type="submission" date="2017-02" db="EMBL/GenBank/DDBJ databases">
        <title>Genomic diversity within the haloalkaliphilic genus Thioalkalivibrio.</title>
        <authorList>
            <person name="Ahn A.-C."/>
            <person name="Meier-Kolthoff J."/>
            <person name="Overmars L."/>
            <person name="Richter M."/>
            <person name="Woyke T."/>
            <person name="Sorokin D.Y."/>
            <person name="Muyzer G."/>
        </authorList>
    </citation>
    <scope>NUCLEOTIDE SEQUENCE [LARGE SCALE GENOMIC DNA]</scope>
    <source>
        <strain evidence="11 12">HL17</strain>
    </source>
</reference>
<feature type="binding site" evidence="7">
    <location>
        <position position="74"/>
    </location>
    <ligand>
        <name>substrate</name>
    </ligand>
</feature>
<feature type="binding site" evidence="7">
    <location>
        <position position="237"/>
    </location>
    <ligand>
        <name>NAD(+)</name>
        <dbReference type="ChEBI" id="CHEBI:57540"/>
    </ligand>
</feature>
<dbReference type="PANTHER" id="PTHR11606">
    <property type="entry name" value="GLUTAMATE DEHYDROGENASE"/>
    <property type="match status" value="1"/>
</dbReference>
<evidence type="ECO:0000256" key="8">
    <source>
        <dbReference type="PIRSR" id="PIRSR000185-3"/>
    </source>
</evidence>
<evidence type="ECO:0000256" key="1">
    <source>
        <dbReference type="ARBA" id="ARBA00003868"/>
    </source>
</evidence>
<dbReference type="InterPro" id="IPR033922">
    <property type="entry name" value="NAD_bind_Glu_DH"/>
</dbReference>
<comment type="catalytic activity">
    <reaction evidence="4">
        <text>L-glutamate + NADP(+) + H2O = 2-oxoglutarate + NH4(+) + NADPH + H(+)</text>
        <dbReference type="Rhea" id="RHEA:11612"/>
        <dbReference type="ChEBI" id="CHEBI:15377"/>
        <dbReference type="ChEBI" id="CHEBI:15378"/>
        <dbReference type="ChEBI" id="CHEBI:16810"/>
        <dbReference type="ChEBI" id="CHEBI:28938"/>
        <dbReference type="ChEBI" id="CHEBI:29985"/>
        <dbReference type="ChEBI" id="CHEBI:57783"/>
        <dbReference type="ChEBI" id="CHEBI:58349"/>
        <dbReference type="EC" id="1.4.1.4"/>
    </reaction>
</comment>
<comment type="function">
    <text evidence="1">Catalyzes the reversible oxidative deamination of glutamate to alpha-ketoglutarate and ammonia.</text>
</comment>
<dbReference type="PIRSF" id="PIRSF000185">
    <property type="entry name" value="Glu_DH"/>
    <property type="match status" value="1"/>
</dbReference>
<dbReference type="GO" id="GO:0004354">
    <property type="term" value="F:glutamate dehydrogenase (NADP+) activity"/>
    <property type="evidence" value="ECO:0007669"/>
    <property type="project" value="UniProtKB-EC"/>
</dbReference>
<dbReference type="CDD" id="cd01076">
    <property type="entry name" value="NAD_bind_1_Glu_DH"/>
    <property type="match status" value="1"/>
</dbReference>
<dbReference type="FunFam" id="3.40.50.720:FF:000100">
    <property type="entry name" value="Glutamate dehydrogenase 1, mitochondrial"/>
    <property type="match status" value="1"/>
</dbReference>
<keyword evidence="12" id="KW-1185">Reference proteome</keyword>
<keyword evidence="3 5" id="KW-0560">Oxidoreductase</keyword>
<dbReference type="InterPro" id="IPR006097">
    <property type="entry name" value="Glu/Leu/Phe/Val/Trp_DH_dimer"/>
</dbReference>
<dbReference type="GO" id="GO:0004352">
    <property type="term" value="F:glutamate dehydrogenase (NAD+) activity"/>
    <property type="evidence" value="ECO:0007669"/>
    <property type="project" value="TreeGrafter"/>
</dbReference>
<dbReference type="InterPro" id="IPR014362">
    <property type="entry name" value="Glu_DH"/>
</dbReference>
<organism evidence="11 12">
    <name type="scientific">Thioalkalivibrio halophilus</name>
    <dbReference type="NCBI Taxonomy" id="252474"/>
    <lineage>
        <taxon>Bacteria</taxon>
        <taxon>Pseudomonadati</taxon>
        <taxon>Pseudomonadota</taxon>
        <taxon>Gammaproteobacteria</taxon>
        <taxon>Chromatiales</taxon>
        <taxon>Ectothiorhodospiraceae</taxon>
        <taxon>Thioalkalivibrio</taxon>
    </lineage>
</organism>
<sequence>MTSPATPQTNDFQQNVSRMVERAMRYLEIPDGACEALQTCDSVIQVSFPIQFRDRVEVFHGWRAVHSAHRLPVKGGMRFAPNMDQAHAEALAALMSYKCAIIDIPFGGSKGGLRIDPRQYNEWELERITRRFAHELIQRDYISPAQNVPAPDVGTSQREMAWMADTYRQHRPDDINHVAAVTGKPVDLGGMRGRLEATGRGVQYALQAFFRSKAAVAEAGLEGGLSQQRVIVQGFGNVGYHLAHFLQQDNNVRIVGIIKSDGGIYAEQGLDVNAVHDYMNRTGTLEGYPGVRFERDGNRLMEEDCDVLVPAALEGAIHEDNAPRIRARLVVEAANGPCTFEGDRILQQRGITVLPDVFVNAGGVVVSYFEWVRNIQHIRFGRMERRYDQAQGQHIVSAIEMMTNQDVPEWLRDSIVRGAEEIDLVRSGLDDTMREAFSEMQEVREVESNGEVLDYRTAAYLIALRKIIRARPDLKVI</sequence>
<dbReference type="EMBL" id="MUZR01000008">
    <property type="protein sequence ID" value="OOC10916.1"/>
    <property type="molecule type" value="Genomic_DNA"/>
</dbReference>
<dbReference type="STRING" id="252474.B1A74_03580"/>
<dbReference type="AlphaFoldDB" id="A0A1V3A0S3"/>
<feature type="binding site" evidence="7">
    <location>
        <position position="198"/>
    </location>
    <ligand>
        <name>NAD(+)</name>
        <dbReference type="ChEBI" id="CHEBI:57540"/>
    </ligand>
</feature>
<evidence type="ECO:0000256" key="6">
    <source>
        <dbReference type="PIRSR" id="PIRSR000185-1"/>
    </source>
</evidence>
<evidence type="ECO:0000256" key="9">
    <source>
        <dbReference type="RuleBase" id="RU004417"/>
    </source>
</evidence>
<accession>A0A1V3A0S3</accession>
<comment type="similarity">
    <text evidence="2 5 9">Belongs to the Glu/Leu/Phe/Val dehydrogenases family.</text>
</comment>
<dbReference type="Pfam" id="PF00208">
    <property type="entry name" value="ELFV_dehydrog"/>
    <property type="match status" value="1"/>
</dbReference>
<evidence type="ECO:0000313" key="11">
    <source>
        <dbReference type="EMBL" id="OOC10916.1"/>
    </source>
</evidence>
<feature type="domain" description="Glutamate/phenylalanine/leucine/valine/L-tryptophan dehydrogenase C-terminal" evidence="10">
    <location>
        <begin position="191"/>
        <end position="475"/>
    </location>
</feature>
<dbReference type="RefSeq" id="WP_018946035.1">
    <property type="nucleotide sequence ID" value="NZ_MUZR01000008.1"/>
</dbReference>
<proteinExistence type="inferred from homology"/>
<dbReference type="Proteomes" id="UP000189177">
    <property type="component" value="Unassembled WGS sequence"/>
</dbReference>
<dbReference type="InterPro" id="IPR006096">
    <property type="entry name" value="Glu/Leu/Phe/Val/Trp_DH_C"/>
</dbReference>
<dbReference type="Pfam" id="PF02812">
    <property type="entry name" value="ELFV_dehydrog_N"/>
    <property type="match status" value="1"/>
</dbReference>
<feature type="active site" description="Proton donor" evidence="6">
    <location>
        <position position="110"/>
    </location>
</feature>
<evidence type="ECO:0000256" key="7">
    <source>
        <dbReference type="PIRSR" id="PIRSR000185-2"/>
    </source>
</evidence>
<name>A0A1V3A0S3_9GAMM</name>
<dbReference type="OrthoDB" id="9803297at2"/>
<evidence type="ECO:0000256" key="4">
    <source>
        <dbReference type="ARBA" id="ARBA00048584"/>
    </source>
</evidence>
<gene>
    <name evidence="11" type="ORF">B1A74_03580</name>
</gene>
<evidence type="ECO:0000256" key="3">
    <source>
        <dbReference type="ARBA" id="ARBA00023002"/>
    </source>
</evidence>
<dbReference type="GO" id="GO:0000166">
    <property type="term" value="F:nucleotide binding"/>
    <property type="evidence" value="ECO:0007669"/>
    <property type="project" value="UniProtKB-KW"/>
</dbReference>
<dbReference type="SUPFAM" id="SSF53223">
    <property type="entry name" value="Aminoacid dehydrogenase-like, N-terminal domain"/>
    <property type="match status" value="1"/>
</dbReference>
<dbReference type="Gene3D" id="3.40.50.720">
    <property type="entry name" value="NAD(P)-binding Rossmann-like Domain"/>
    <property type="match status" value="1"/>
</dbReference>
<dbReference type="SUPFAM" id="SSF51735">
    <property type="entry name" value="NAD(P)-binding Rossmann-fold domains"/>
    <property type="match status" value="1"/>
</dbReference>
<dbReference type="PANTHER" id="PTHR11606:SF13">
    <property type="entry name" value="GLUTAMATE DEHYDROGENASE 1, MITOCHONDRIAL"/>
    <property type="match status" value="1"/>
</dbReference>
<dbReference type="InterPro" id="IPR046346">
    <property type="entry name" value="Aminoacid_DH-like_N_sf"/>
</dbReference>
<comment type="caution">
    <text evidence="11">The sequence shown here is derived from an EMBL/GenBank/DDBJ whole genome shotgun (WGS) entry which is preliminary data.</text>
</comment>
<feature type="binding site" evidence="7">
    <location>
        <position position="98"/>
    </location>
    <ligand>
        <name>substrate</name>
    </ligand>
</feature>
<feature type="site" description="Important for catalysis" evidence="8">
    <location>
        <position position="152"/>
    </location>
</feature>
<keyword evidence="7" id="KW-0547">Nucleotide-binding</keyword>
<feature type="binding site" evidence="7">
    <location>
        <position position="367"/>
    </location>
    <ligand>
        <name>substrate</name>
    </ligand>
</feature>